<proteinExistence type="predicted"/>
<dbReference type="EMBL" id="LVWG01000024">
    <property type="protein sequence ID" value="KZK74486.1"/>
    <property type="molecule type" value="Genomic_DNA"/>
</dbReference>
<accession>A0A165LVL0</accession>
<evidence type="ECO:0000259" key="1">
    <source>
        <dbReference type="Pfam" id="PF09722"/>
    </source>
</evidence>
<dbReference type="Pfam" id="PF20432">
    <property type="entry name" value="Xre-like-HTH"/>
    <property type="match status" value="1"/>
</dbReference>
<dbReference type="RefSeq" id="WP_011889900.1">
    <property type="nucleotide sequence ID" value="NZ_LVWG01000024.1"/>
</dbReference>
<evidence type="ECO:0000313" key="4">
    <source>
        <dbReference type="Proteomes" id="UP000076481"/>
    </source>
</evidence>
<dbReference type="GO" id="GO:0003677">
    <property type="term" value="F:DNA binding"/>
    <property type="evidence" value="ECO:0007669"/>
    <property type="project" value="InterPro"/>
</dbReference>
<gene>
    <name evidence="3" type="ORF">A3K90_08835</name>
</gene>
<comment type="caution">
    <text evidence="3">The sequence shown here is derived from an EMBL/GenBank/DDBJ whole genome shotgun (WGS) entry which is preliminary data.</text>
</comment>
<dbReference type="InterPro" id="IPR046847">
    <property type="entry name" value="Xre-like_HTH"/>
</dbReference>
<name>A0A165LVL0_PELLU</name>
<dbReference type="InterPro" id="IPR024467">
    <property type="entry name" value="Xre/MbcA/ParS-like_toxin-bd"/>
</dbReference>
<dbReference type="Pfam" id="PF09722">
    <property type="entry name" value="Xre_MbcA_ParS_C"/>
    <property type="match status" value="1"/>
</dbReference>
<organism evidence="3 4">
    <name type="scientific">Pelodictyon luteolum</name>
    <dbReference type="NCBI Taxonomy" id="1100"/>
    <lineage>
        <taxon>Bacteria</taxon>
        <taxon>Pseudomonadati</taxon>
        <taxon>Chlorobiota</taxon>
        <taxon>Chlorobiia</taxon>
        <taxon>Chlorobiales</taxon>
        <taxon>Chlorobiaceae</taxon>
        <taxon>Chlorobium/Pelodictyon group</taxon>
        <taxon>Pelodictyon</taxon>
    </lineage>
</organism>
<feature type="domain" description="Antitoxin Xre/MbcA/ParS-like toxin-binding" evidence="1">
    <location>
        <begin position="74"/>
        <end position="123"/>
    </location>
</feature>
<reference evidence="3 4" key="1">
    <citation type="submission" date="2016-03" db="EMBL/GenBank/DDBJ databases">
        <title>Speciation and ecological success in dimly lit waters: horizontal gene transfer in a green sulfur bacteria bloom unveiled by metagenomic assembly.</title>
        <authorList>
            <person name="Llorens-Mares T."/>
            <person name="Liu Z."/>
            <person name="Allen L.Z."/>
            <person name="Rusch D.B."/>
            <person name="Craig M.T."/>
            <person name="Dupont C.L."/>
            <person name="Bryant D.A."/>
            <person name="Casamayor E.O."/>
        </authorList>
    </citation>
    <scope>NUCLEOTIDE SEQUENCE [LARGE SCALE GENOMIC DNA]</scope>
    <source>
        <strain evidence="3">CIII</strain>
    </source>
</reference>
<dbReference type="Proteomes" id="UP000076481">
    <property type="component" value="Unassembled WGS sequence"/>
</dbReference>
<evidence type="ECO:0000313" key="3">
    <source>
        <dbReference type="EMBL" id="KZK74486.1"/>
    </source>
</evidence>
<protein>
    <submittedName>
        <fullName evidence="3">XRE family transcriptional regulator</fullName>
    </submittedName>
</protein>
<evidence type="ECO:0000259" key="2">
    <source>
        <dbReference type="Pfam" id="PF20432"/>
    </source>
</evidence>
<sequence>MIQASPLQENQRQKVLSKAIIRTAGTLGLSNAKLAAIIGLSPSTITRLGKGTYLLNEGKKEWEFGTLFIRLFRSLDSITGGNDEASRTWLESANSALAGQKPVDLIATTEGLIHVVTYLDAKRGII</sequence>
<feature type="domain" description="Antitoxin Xre-like helix-turn-helix" evidence="2">
    <location>
        <begin position="9"/>
        <end position="70"/>
    </location>
</feature>
<dbReference type="AlphaFoldDB" id="A0A165LVL0"/>